<evidence type="ECO:0000313" key="8">
    <source>
        <dbReference type="Proteomes" id="UP000297891"/>
    </source>
</evidence>
<feature type="transmembrane region" description="Helical" evidence="5">
    <location>
        <begin position="170"/>
        <end position="194"/>
    </location>
</feature>
<feature type="transmembrane region" description="Helical" evidence="5">
    <location>
        <begin position="399"/>
        <end position="427"/>
    </location>
</feature>
<feature type="transmembrane region" description="Helical" evidence="5">
    <location>
        <begin position="21"/>
        <end position="42"/>
    </location>
</feature>
<feature type="transmembrane region" description="Helical" evidence="5">
    <location>
        <begin position="206"/>
        <end position="224"/>
    </location>
</feature>
<dbReference type="Proteomes" id="UP000297891">
    <property type="component" value="Unassembled WGS sequence"/>
</dbReference>
<accession>A0A2M9Y6U5</accession>
<evidence type="ECO:0000256" key="1">
    <source>
        <dbReference type="ARBA" id="ARBA00004141"/>
    </source>
</evidence>
<dbReference type="InterPro" id="IPR011547">
    <property type="entry name" value="SLC26A/SulP_dom"/>
</dbReference>
<keyword evidence="2 5" id="KW-0812">Transmembrane</keyword>
<name>A0A2M9Y6U5_9LEPT</name>
<dbReference type="PANTHER" id="PTHR11814">
    <property type="entry name" value="SULFATE TRANSPORTER"/>
    <property type="match status" value="1"/>
</dbReference>
<feature type="transmembrane region" description="Helical" evidence="5">
    <location>
        <begin position="96"/>
        <end position="118"/>
    </location>
</feature>
<evidence type="ECO:0000256" key="3">
    <source>
        <dbReference type="ARBA" id="ARBA00022989"/>
    </source>
</evidence>
<keyword evidence="8" id="KW-1185">Reference proteome</keyword>
<protein>
    <submittedName>
        <fullName evidence="7">SulP family inorganic anion transporter</fullName>
    </submittedName>
</protein>
<feature type="transmembrane region" description="Helical" evidence="5">
    <location>
        <begin position="48"/>
        <end position="64"/>
    </location>
</feature>
<feature type="transmembrane region" description="Helical" evidence="5">
    <location>
        <begin position="345"/>
        <end position="362"/>
    </location>
</feature>
<reference evidence="7" key="1">
    <citation type="journal article" date="2019" name="PLoS Negl. Trop. Dis.">
        <title>Revisiting the worldwide diversity of Leptospira species in the environment.</title>
        <authorList>
            <person name="Vincent A.T."/>
            <person name="Schiettekatte O."/>
            <person name="Bourhy P."/>
            <person name="Veyrier F.J."/>
            <person name="Picardeau M."/>
        </authorList>
    </citation>
    <scope>NUCLEOTIDE SEQUENCE [LARGE SCALE GENOMIC DNA]</scope>
    <source>
        <strain evidence="7">201800277</strain>
    </source>
</reference>
<keyword evidence="4 5" id="KW-0472">Membrane</keyword>
<feature type="transmembrane region" description="Helical" evidence="5">
    <location>
        <begin position="367"/>
        <end position="387"/>
    </location>
</feature>
<sequence length="536" mass="58108">MDSKDSVKDWLPGLKENWRSDILSGFIVFLIALPLCLGISLASGAPPMAGIFSGIVGGIVVSLLSGSHLTINGPAAGLIAVVLNSIMVLGGGDPKLGFELTLAAIVIAGAIQIVLGLVKAGNLTVYFPISVVHGMMAAIGIIIISKQFYVALGITPKAKTIGGLLLEIPFSFSLVNPEVAIIGISAIVIIAVLAKIKNPLLKKLPAPLVAVLVGIILGVVFDLADEHSYTLLDQTYKIGPEKLVNLPDHIYDGITFPDFSRWKDGIFWVMVITIALIASIESLLTATAVDNTDPYRRKSNMDRELVAKGAGNFFLGWIGGLPIIAEVVRSSANIENGAKTRFSNFFHGLFLLFFILLLPGLIHRIPLASLAGILIMVGIRLASPHVFKETYDKGWDQIVIFMVTVVLTIVEDLLVGVFCGIVTAILIQIYFGVPLRYIFVADITVKSENKVHELYVKHALLFSNMISLKLIFRKIAPGERVDLKFDQNVKMIGFSAIEFLQSFKRDYELGGGQVNLIGFEDLKPISTYYGATRIHK</sequence>
<comment type="caution">
    <text evidence="7">The sequence shown here is derived from an EMBL/GenBank/DDBJ whole genome shotgun (WGS) entry which is preliminary data.</text>
</comment>
<dbReference type="InterPro" id="IPR001902">
    <property type="entry name" value="SLC26A/SulP_fam"/>
</dbReference>
<evidence type="ECO:0000256" key="4">
    <source>
        <dbReference type="ARBA" id="ARBA00023136"/>
    </source>
</evidence>
<dbReference type="AlphaFoldDB" id="A0A2M9Y6U5"/>
<feature type="domain" description="SLC26A/SulP transporter" evidence="6">
    <location>
        <begin position="19"/>
        <end position="391"/>
    </location>
</feature>
<dbReference type="GO" id="GO:0055085">
    <property type="term" value="P:transmembrane transport"/>
    <property type="evidence" value="ECO:0007669"/>
    <property type="project" value="InterPro"/>
</dbReference>
<comment type="subcellular location">
    <subcellularLocation>
        <location evidence="1">Membrane</location>
        <topology evidence="1">Multi-pass membrane protein</topology>
    </subcellularLocation>
</comment>
<feature type="transmembrane region" description="Helical" evidence="5">
    <location>
        <begin position="305"/>
        <end position="325"/>
    </location>
</feature>
<keyword evidence="3 5" id="KW-1133">Transmembrane helix</keyword>
<evidence type="ECO:0000256" key="5">
    <source>
        <dbReference type="SAM" id="Phobius"/>
    </source>
</evidence>
<dbReference type="OrthoDB" id="9769739at2"/>
<dbReference type="RefSeq" id="WP_100789279.1">
    <property type="nucleotide sequence ID" value="NZ_NPDQ01000001.1"/>
</dbReference>
<evidence type="ECO:0000259" key="6">
    <source>
        <dbReference type="Pfam" id="PF00916"/>
    </source>
</evidence>
<dbReference type="EMBL" id="RQFP01000001">
    <property type="protein sequence ID" value="TGK95753.1"/>
    <property type="molecule type" value="Genomic_DNA"/>
</dbReference>
<feature type="transmembrane region" description="Helical" evidence="5">
    <location>
        <begin position="265"/>
        <end position="284"/>
    </location>
</feature>
<evidence type="ECO:0000313" key="7">
    <source>
        <dbReference type="EMBL" id="TGK95753.1"/>
    </source>
</evidence>
<gene>
    <name evidence="7" type="ORF">EHQ30_03735</name>
</gene>
<dbReference type="GO" id="GO:0016020">
    <property type="term" value="C:membrane"/>
    <property type="evidence" value="ECO:0007669"/>
    <property type="project" value="UniProtKB-SubCell"/>
</dbReference>
<feature type="transmembrane region" description="Helical" evidence="5">
    <location>
        <begin position="125"/>
        <end position="150"/>
    </location>
</feature>
<evidence type="ECO:0000256" key="2">
    <source>
        <dbReference type="ARBA" id="ARBA00022692"/>
    </source>
</evidence>
<proteinExistence type="predicted"/>
<dbReference type="Pfam" id="PF00916">
    <property type="entry name" value="Sulfate_transp"/>
    <property type="match status" value="1"/>
</dbReference>
<organism evidence="7 8">
    <name type="scientific">Leptospira brenneri</name>
    <dbReference type="NCBI Taxonomy" id="2023182"/>
    <lineage>
        <taxon>Bacteria</taxon>
        <taxon>Pseudomonadati</taxon>
        <taxon>Spirochaetota</taxon>
        <taxon>Spirochaetia</taxon>
        <taxon>Leptospirales</taxon>
        <taxon>Leptospiraceae</taxon>
        <taxon>Leptospira</taxon>
    </lineage>
</organism>